<protein>
    <submittedName>
        <fullName evidence="1">Mitochondrial protein</fullName>
    </submittedName>
</protein>
<evidence type="ECO:0000313" key="1">
    <source>
        <dbReference type="EMBL" id="KAA0032533.1"/>
    </source>
</evidence>
<dbReference type="OrthoDB" id="128382at2759"/>
<dbReference type="Proteomes" id="UP000321393">
    <property type="component" value="Unassembled WGS sequence"/>
</dbReference>
<sequence>MLSNPIQPKPIYTPNVDDIVLSGNDNVEIIQLKKRIGDEFEIKDIGNLKSFLLIEGFGLADTPTEFNCKLENSGDHVLVDKEQYRRLVNKMAKRRNEANCKKNTWKNLAIRKLLGKIPTHHAR</sequence>
<proteinExistence type="predicted"/>
<gene>
    <name evidence="1" type="ORF">E6C27_scaffold465G00450</name>
</gene>
<name>A0A5A7SQ82_CUCMM</name>
<comment type="caution">
    <text evidence="1">The sequence shown here is derived from an EMBL/GenBank/DDBJ whole genome shotgun (WGS) entry which is preliminary data.</text>
</comment>
<dbReference type="AlphaFoldDB" id="A0A5A7SQ82"/>
<organism evidence="1 2">
    <name type="scientific">Cucumis melo var. makuwa</name>
    <name type="common">Oriental melon</name>
    <dbReference type="NCBI Taxonomy" id="1194695"/>
    <lineage>
        <taxon>Eukaryota</taxon>
        <taxon>Viridiplantae</taxon>
        <taxon>Streptophyta</taxon>
        <taxon>Embryophyta</taxon>
        <taxon>Tracheophyta</taxon>
        <taxon>Spermatophyta</taxon>
        <taxon>Magnoliopsida</taxon>
        <taxon>eudicotyledons</taxon>
        <taxon>Gunneridae</taxon>
        <taxon>Pentapetalae</taxon>
        <taxon>rosids</taxon>
        <taxon>fabids</taxon>
        <taxon>Cucurbitales</taxon>
        <taxon>Cucurbitaceae</taxon>
        <taxon>Benincaseae</taxon>
        <taxon>Cucumis</taxon>
    </lineage>
</organism>
<accession>A0A5A7SQ82</accession>
<reference evidence="1 2" key="1">
    <citation type="submission" date="2019-08" db="EMBL/GenBank/DDBJ databases">
        <title>Draft genome sequences of two oriental melons (Cucumis melo L. var makuwa).</title>
        <authorList>
            <person name="Kwon S.-Y."/>
        </authorList>
    </citation>
    <scope>NUCLEOTIDE SEQUENCE [LARGE SCALE GENOMIC DNA]</scope>
    <source>
        <strain evidence="2">cv. SW 3</strain>
        <tissue evidence="1">Leaf</tissue>
    </source>
</reference>
<evidence type="ECO:0000313" key="2">
    <source>
        <dbReference type="Proteomes" id="UP000321393"/>
    </source>
</evidence>
<dbReference type="EMBL" id="SSTE01021454">
    <property type="protein sequence ID" value="KAA0032533.1"/>
    <property type="molecule type" value="Genomic_DNA"/>
</dbReference>